<proteinExistence type="predicted"/>
<reference evidence="3" key="1">
    <citation type="submission" date="2016-11" db="UniProtKB">
        <authorList>
            <consortium name="WormBaseParasite"/>
        </authorList>
    </citation>
    <scope>IDENTIFICATION</scope>
</reference>
<evidence type="ECO:0000313" key="3">
    <source>
        <dbReference type="WBParaSite" id="snap_masked-unitig_21197-processed-gene-0.0-mRNA-1"/>
    </source>
</evidence>
<evidence type="ECO:0000256" key="1">
    <source>
        <dbReference type="SAM" id="MobiDB-lite"/>
    </source>
</evidence>
<dbReference type="Proteomes" id="UP000095280">
    <property type="component" value="Unplaced"/>
</dbReference>
<dbReference type="WBParaSite" id="snap_masked-unitig_21197-processed-gene-0.0-mRNA-1">
    <property type="protein sequence ID" value="snap_masked-unitig_21197-processed-gene-0.0-mRNA-1"/>
    <property type="gene ID" value="snap_masked-unitig_21197-processed-gene-0.0"/>
</dbReference>
<dbReference type="AlphaFoldDB" id="A0A1I8JLS1"/>
<feature type="region of interest" description="Disordered" evidence="1">
    <location>
        <begin position="167"/>
        <end position="192"/>
    </location>
</feature>
<name>A0A1I8JLS1_9PLAT</name>
<accession>A0A1I8JLS1</accession>
<keyword evidence="2" id="KW-1185">Reference proteome</keyword>
<evidence type="ECO:0000313" key="2">
    <source>
        <dbReference type="Proteomes" id="UP000095280"/>
    </source>
</evidence>
<protein>
    <submittedName>
        <fullName evidence="3">Uncharacterized protein</fullName>
    </submittedName>
</protein>
<organism evidence="2 3">
    <name type="scientific">Macrostomum lignano</name>
    <dbReference type="NCBI Taxonomy" id="282301"/>
    <lineage>
        <taxon>Eukaryota</taxon>
        <taxon>Metazoa</taxon>
        <taxon>Spiralia</taxon>
        <taxon>Lophotrochozoa</taxon>
        <taxon>Platyhelminthes</taxon>
        <taxon>Rhabditophora</taxon>
        <taxon>Macrostomorpha</taxon>
        <taxon>Macrostomida</taxon>
        <taxon>Macrostomidae</taxon>
        <taxon>Macrostomum</taxon>
    </lineage>
</organism>
<sequence length="192" mass="20854">MLIEPQHSKSSFAAEAAANSVVFCEIQSCATRSSHSAEQLLVTTLSGTCCEVLPNLSPFPRFHKTRISTIGPRLPGVRVIESMRTWKMPGTTPSTSGNRLCRVGQVNSNIGNRCSNQISGSRPQKNQRPSVAADSFASIHLLAPATPPCVHRNKWASRLDDSVLLDDVTPATKNGRAQRKKRPQSPAARNLQ</sequence>